<gene>
    <name evidence="12" type="ORF">SAMN05421756_102531</name>
</gene>
<evidence type="ECO:0000313" key="13">
    <source>
        <dbReference type="Proteomes" id="UP000198504"/>
    </source>
</evidence>
<dbReference type="EMBL" id="FOFA01000002">
    <property type="protein sequence ID" value="SEQ12452.1"/>
    <property type="molecule type" value="Genomic_DNA"/>
</dbReference>
<evidence type="ECO:0000256" key="5">
    <source>
        <dbReference type="ARBA" id="ARBA00023136"/>
    </source>
</evidence>
<proteinExistence type="inferred from homology"/>
<evidence type="ECO:0000256" key="4">
    <source>
        <dbReference type="ARBA" id="ARBA00022679"/>
    </source>
</evidence>
<protein>
    <recommendedName>
        <fullName evidence="9">4,4'-diaponeurosporenoate glycosyltransferase</fullName>
    </recommendedName>
</protein>
<evidence type="ECO:0000256" key="1">
    <source>
        <dbReference type="ARBA" id="ARBA00004236"/>
    </source>
</evidence>
<evidence type="ECO:0000256" key="7">
    <source>
        <dbReference type="ARBA" id="ARBA00037904"/>
    </source>
</evidence>
<dbReference type="Proteomes" id="UP000198504">
    <property type="component" value="Unassembled WGS sequence"/>
</dbReference>
<feature type="region of interest" description="Disordered" evidence="10">
    <location>
        <begin position="273"/>
        <end position="298"/>
    </location>
</feature>
<dbReference type="AlphaFoldDB" id="A0A1H9DG19"/>
<dbReference type="Pfam" id="PF00535">
    <property type="entry name" value="Glycos_transf_2"/>
    <property type="match status" value="1"/>
</dbReference>
<comment type="pathway">
    <text evidence="7">Carotenoid biosynthesis; staphyloxanthin biosynthesis; staphyloxanthin from farnesyl diphosphate: step 4/5.</text>
</comment>
<comment type="function">
    <text evidence="6">Catalyzes the glycosylation of 4,4'-diaponeurosporenoate, i.e. the esterification of glucose at the C1'' position with the carboxyl group of 4,4'-diaponeurosporenic acid, to form glycosyl-4,4'-diaponeurosporenoate. This is a step in the biosynthesis of staphyloxanthin, an orange pigment present in most staphylococci strains.</text>
</comment>
<feature type="domain" description="Glycosyltransferase 2-like" evidence="11">
    <location>
        <begin position="3"/>
        <end position="111"/>
    </location>
</feature>
<organism evidence="12 13">
    <name type="scientific">Microlunatus flavus</name>
    <dbReference type="NCBI Taxonomy" id="1036181"/>
    <lineage>
        <taxon>Bacteria</taxon>
        <taxon>Bacillati</taxon>
        <taxon>Actinomycetota</taxon>
        <taxon>Actinomycetes</taxon>
        <taxon>Propionibacteriales</taxon>
        <taxon>Propionibacteriaceae</taxon>
        <taxon>Microlunatus</taxon>
    </lineage>
</organism>
<dbReference type="PANTHER" id="PTHR43646">
    <property type="entry name" value="GLYCOSYLTRANSFERASE"/>
    <property type="match status" value="1"/>
</dbReference>
<evidence type="ECO:0000256" key="2">
    <source>
        <dbReference type="ARBA" id="ARBA00022475"/>
    </source>
</evidence>
<dbReference type="GO" id="GO:0005886">
    <property type="term" value="C:plasma membrane"/>
    <property type="evidence" value="ECO:0007669"/>
    <property type="project" value="UniProtKB-SubCell"/>
</dbReference>
<evidence type="ECO:0000256" key="3">
    <source>
        <dbReference type="ARBA" id="ARBA00022676"/>
    </source>
</evidence>
<evidence type="ECO:0000256" key="8">
    <source>
        <dbReference type="ARBA" id="ARBA00038120"/>
    </source>
</evidence>
<dbReference type="InterPro" id="IPR029044">
    <property type="entry name" value="Nucleotide-diphossugar_trans"/>
</dbReference>
<keyword evidence="2" id="KW-1003">Cell membrane</keyword>
<keyword evidence="3" id="KW-0328">Glycosyltransferase</keyword>
<keyword evidence="13" id="KW-1185">Reference proteome</keyword>
<dbReference type="SUPFAM" id="SSF53448">
    <property type="entry name" value="Nucleotide-diphospho-sugar transferases"/>
    <property type="match status" value="1"/>
</dbReference>
<accession>A0A1H9DG19</accession>
<evidence type="ECO:0000256" key="10">
    <source>
        <dbReference type="SAM" id="MobiDB-lite"/>
    </source>
</evidence>
<dbReference type="OrthoDB" id="9771846at2"/>
<keyword evidence="4 12" id="KW-0808">Transferase</keyword>
<dbReference type="PANTHER" id="PTHR43646:SF2">
    <property type="entry name" value="GLYCOSYLTRANSFERASE 2-LIKE DOMAIN-CONTAINING PROTEIN"/>
    <property type="match status" value="1"/>
</dbReference>
<evidence type="ECO:0000313" key="12">
    <source>
        <dbReference type="EMBL" id="SEQ12452.1"/>
    </source>
</evidence>
<dbReference type="RefSeq" id="WP_091178576.1">
    <property type="nucleotide sequence ID" value="NZ_FOFA01000002.1"/>
</dbReference>
<evidence type="ECO:0000259" key="11">
    <source>
        <dbReference type="Pfam" id="PF00535"/>
    </source>
</evidence>
<comment type="similarity">
    <text evidence="8">Belongs to the glycosyltransferase 2 family. CrtQ subfamily.</text>
</comment>
<dbReference type="STRING" id="1036181.SAMN05421756_102531"/>
<reference evidence="13" key="1">
    <citation type="submission" date="2016-10" db="EMBL/GenBank/DDBJ databases">
        <authorList>
            <person name="Varghese N."/>
            <person name="Submissions S."/>
        </authorList>
    </citation>
    <scope>NUCLEOTIDE SEQUENCE [LARGE SCALE GENOMIC DNA]</scope>
    <source>
        <strain evidence="13">CGMCC 4.6856</strain>
    </source>
</reference>
<evidence type="ECO:0000256" key="9">
    <source>
        <dbReference type="ARBA" id="ARBA00040345"/>
    </source>
</evidence>
<name>A0A1H9DG19_9ACTN</name>
<dbReference type="InterPro" id="IPR001173">
    <property type="entry name" value="Glyco_trans_2-like"/>
</dbReference>
<keyword evidence="5" id="KW-0472">Membrane</keyword>
<sequence>MVSVVIAAHNEAAVVGRCLDALRAQQGAGDLEVVVVANGCSDATVAAATRPGVKVLDLSEPGKSAALVAGDAVAHGFPRVYLDADIVLPPHALAAALEVLADPSVLACAPLRHVVTTRSSLLVRAYMAVSSRLPAYRNSLFGRGMVVLSKTGRRRFDTFPGVVADDLFLDSLFSADEKRPIPSVDVGVVAPATARSLLRRLVRVRRGNADLRATAPGSVPSRGTVAEGPTVRRSDKLSWLTDVVLQRPVLAPAGAVYASFTLLAAVLARVGSRRPPSWGQDQTSRGPVPAGRAPEATR</sequence>
<evidence type="ECO:0000256" key="6">
    <source>
        <dbReference type="ARBA" id="ARBA00037281"/>
    </source>
</evidence>
<dbReference type="Gene3D" id="3.90.550.10">
    <property type="entry name" value="Spore Coat Polysaccharide Biosynthesis Protein SpsA, Chain A"/>
    <property type="match status" value="1"/>
</dbReference>
<comment type="subcellular location">
    <subcellularLocation>
        <location evidence="1">Cell membrane</location>
    </subcellularLocation>
</comment>
<dbReference type="GO" id="GO:0016757">
    <property type="term" value="F:glycosyltransferase activity"/>
    <property type="evidence" value="ECO:0007669"/>
    <property type="project" value="UniProtKB-KW"/>
</dbReference>